<dbReference type="GO" id="GO:0006189">
    <property type="term" value="P:'de novo' IMP biosynthetic process"/>
    <property type="evidence" value="ECO:0007669"/>
    <property type="project" value="UniProtKB-UniPathway"/>
</dbReference>
<dbReference type="SMART" id="SM00851">
    <property type="entry name" value="MGS"/>
    <property type="match status" value="1"/>
</dbReference>
<proteinExistence type="inferred from homology"/>
<sequence>MPDRKKIHRALLSVYDKTGLVELGQALHDADIEILSTGSTAKHLEGAGIPVTHVSDYTGFPEIMGGRVKTLHPRIHSGILADQQNPEHMKAIAQLDIAPFDLVVINLYPFAATIASGADFTECIEQIDIGGPSMLRGAAKNHGSVAVICQTSQYPKLHEAIRAGGFTAQQRKELALEVFRTTTEYDLAIANWLSTDDSAELPDWYGRIWKRKDELRYGENPHQGSAIYSEVGAPGGIVTAVQIHGKEMSFNNYTDADAAWRAAHDHASPCVAIIKHANPCGIAVATTISLAHKKAHACDPVSAFGGVVAANREVDGDMALELSQIFTEVVIAPSFSQQAIEILSKKPSIRILECKSGDFESYELRPVSGGLLLQQRDLVDAPGDDSKNWVQVSGGSVSAAELEDLQFAWRSVRAVKSNAILLAKDGASIGIGMGQVNRVDSAKLAVDRAGVRVSGSVAASDAFFPFVDGLEILIKAGVSAIVQPGGSVRDEEVIAAAKVANIPMFFTATRHFSHA</sequence>
<evidence type="ECO:0000313" key="18">
    <source>
        <dbReference type="EMBL" id="CAB5070299.1"/>
    </source>
</evidence>
<dbReference type="InterPro" id="IPR036914">
    <property type="entry name" value="MGS-like_dom_sf"/>
</dbReference>
<dbReference type="EMBL" id="CAESAE010000005">
    <property type="protein sequence ID" value="CAB4341169.1"/>
    <property type="molecule type" value="Genomic_DNA"/>
</dbReference>
<dbReference type="Gene3D" id="3.40.50.1380">
    <property type="entry name" value="Methylglyoxal synthase-like domain"/>
    <property type="match status" value="1"/>
</dbReference>
<evidence type="ECO:0000256" key="4">
    <source>
        <dbReference type="ARBA" id="ARBA00022679"/>
    </source>
</evidence>
<dbReference type="NCBIfam" id="TIGR00355">
    <property type="entry name" value="purH"/>
    <property type="match status" value="1"/>
</dbReference>
<comment type="similarity">
    <text evidence="3">Belongs to the PurH family.</text>
</comment>
<comment type="pathway">
    <text evidence="2">Purine metabolism; IMP biosynthesis via de novo pathway; 5-formamido-1-(5-phospho-D-ribosyl)imidazole-4-carboxamide from 5-amino-1-(5-phospho-D-ribosyl)imidazole-4-carboxamide (10-formyl THF route): step 1/1.</text>
</comment>
<evidence type="ECO:0000256" key="9">
    <source>
        <dbReference type="ARBA" id="ARBA00050687"/>
    </source>
</evidence>
<name>A0A6J6VAD7_9ZZZZ</name>
<dbReference type="GO" id="GO:0003937">
    <property type="term" value="F:IMP cyclohydrolase activity"/>
    <property type="evidence" value="ECO:0007669"/>
    <property type="project" value="UniProtKB-EC"/>
</dbReference>
<dbReference type="Pfam" id="PF02142">
    <property type="entry name" value="MGS"/>
    <property type="match status" value="1"/>
</dbReference>
<evidence type="ECO:0000256" key="7">
    <source>
        <dbReference type="ARBA" id="ARBA00023268"/>
    </source>
</evidence>
<evidence type="ECO:0000256" key="3">
    <source>
        <dbReference type="ARBA" id="ARBA00007667"/>
    </source>
</evidence>
<evidence type="ECO:0000313" key="14">
    <source>
        <dbReference type="EMBL" id="CAB4769110.1"/>
    </source>
</evidence>
<evidence type="ECO:0000313" key="15">
    <source>
        <dbReference type="EMBL" id="CAB4862902.1"/>
    </source>
</evidence>
<evidence type="ECO:0000256" key="6">
    <source>
        <dbReference type="ARBA" id="ARBA00022801"/>
    </source>
</evidence>
<evidence type="ECO:0000313" key="16">
    <source>
        <dbReference type="EMBL" id="CAB4942147.1"/>
    </source>
</evidence>
<evidence type="ECO:0000313" key="11">
    <source>
        <dbReference type="EMBL" id="CAB4341169.1"/>
    </source>
</evidence>
<feature type="domain" description="MGS-like" evidence="10">
    <location>
        <begin position="1"/>
        <end position="149"/>
    </location>
</feature>
<dbReference type="InterPro" id="IPR016193">
    <property type="entry name" value="Cytidine_deaminase-like"/>
</dbReference>
<dbReference type="GO" id="GO:0005829">
    <property type="term" value="C:cytosol"/>
    <property type="evidence" value="ECO:0007669"/>
    <property type="project" value="TreeGrafter"/>
</dbReference>
<dbReference type="PANTHER" id="PTHR11692:SF0">
    <property type="entry name" value="BIFUNCTIONAL PURINE BIOSYNTHESIS PROTEIN ATIC"/>
    <property type="match status" value="1"/>
</dbReference>
<comment type="pathway">
    <text evidence="1">Purine metabolism; IMP biosynthesis via de novo pathway; IMP from 5-formamido-1-(5-phospho-D-ribosyl)imidazole-4-carboxamide: step 1/1.</text>
</comment>
<evidence type="ECO:0000313" key="17">
    <source>
        <dbReference type="EMBL" id="CAB4973455.1"/>
    </source>
</evidence>
<keyword evidence="6" id="KW-0378">Hydrolase</keyword>
<dbReference type="EMBL" id="CAFBLD010000003">
    <property type="protein sequence ID" value="CAB4862902.1"/>
    <property type="molecule type" value="Genomic_DNA"/>
</dbReference>
<reference evidence="14" key="1">
    <citation type="submission" date="2020-05" db="EMBL/GenBank/DDBJ databases">
        <authorList>
            <person name="Chiriac C."/>
            <person name="Salcher M."/>
            <person name="Ghai R."/>
            <person name="Kavagutti S V."/>
        </authorList>
    </citation>
    <scope>NUCLEOTIDE SEQUENCE</scope>
</reference>
<accession>A0A6J6VAD7</accession>
<dbReference type="AlphaFoldDB" id="A0A6J6VAD7"/>
<keyword evidence="5" id="KW-0658">Purine biosynthesis</keyword>
<dbReference type="FunFam" id="3.40.140.20:FF:000001">
    <property type="entry name" value="Bifunctional purine biosynthesis protein PurH"/>
    <property type="match status" value="1"/>
</dbReference>
<dbReference type="GO" id="GO:0004643">
    <property type="term" value="F:phosphoribosylaminoimidazolecarboxamide formyltransferase activity"/>
    <property type="evidence" value="ECO:0007669"/>
    <property type="project" value="UniProtKB-EC"/>
</dbReference>
<dbReference type="NCBIfam" id="NF002049">
    <property type="entry name" value="PRK00881.1"/>
    <property type="match status" value="1"/>
</dbReference>
<dbReference type="EMBL" id="CAFBOC010000005">
    <property type="protein sequence ID" value="CAB4973455.1"/>
    <property type="molecule type" value="Genomic_DNA"/>
</dbReference>
<dbReference type="EMBL" id="CAFBNH010000003">
    <property type="protein sequence ID" value="CAB4942147.1"/>
    <property type="molecule type" value="Genomic_DNA"/>
</dbReference>
<dbReference type="CDD" id="cd01421">
    <property type="entry name" value="IMPCH"/>
    <property type="match status" value="1"/>
</dbReference>
<evidence type="ECO:0000256" key="8">
    <source>
        <dbReference type="ARBA" id="ARBA00050488"/>
    </source>
</evidence>
<dbReference type="InterPro" id="IPR011607">
    <property type="entry name" value="MGS-like_dom"/>
</dbReference>
<dbReference type="FunFam" id="3.40.50.1380:FF:000001">
    <property type="entry name" value="Bifunctional purine biosynthesis protein PurH"/>
    <property type="match status" value="1"/>
</dbReference>
<dbReference type="Pfam" id="PF01808">
    <property type="entry name" value="AICARFT_IMPCHas"/>
    <property type="match status" value="1"/>
</dbReference>
<dbReference type="EMBL" id="CAEZXO010000001">
    <property type="protein sequence ID" value="CAB4684773.1"/>
    <property type="molecule type" value="Genomic_DNA"/>
</dbReference>
<gene>
    <name evidence="12" type="ORF">UFOPK2510_00203</name>
    <name evidence="13" type="ORF">UFOPK2718_00533</name>
    <name evidence="14" type="ORF">UFOPK2936_00073</name>
    <name evidence="15" type="ORF">UFOPK3328_00588</name>
    <name evidence="16" type="ORF">UFOPK3779_00623</name>
    <name evidence="17" type="ORF">UFOPK3913_00634</name>
    <name evidence="11" type="ORF">UFOPK4107_01022</name>
    <name evidence="18" type="ORF">UFOPK4403_00356</name>
</gene>
<dbReference type="InterPro" id="IPR002695">
    <property type="entry name" value="PurH-like"/>
</dbReference>
<dbReference type="Gene3D" id="3.40.140.20">
    <property type="match status" value="2"/>
</dbReference>
<evidence type="ECO:0000256" key="5">
    <source>
        <dbReference type="ARBA" id="ARBA00022755"/>
    </source>
</evidence>
<evidence type="ECO:0000313" key="12">
    <source>
        <dbReference type="EMBL" id="CAB4684773.1"/>
    </source>
</evidence>
<dbReference type="PROSITE" id="PS51855">
    <property type="entry name" value="MGS"/>
    <property type="match status" value="1"/>
</dbReference>
<comment type="catalytic activity">
    <reaction evidence="8">
        <text>(6R)-10-formyltetrahydrofolate + 5-amino-1-(5-phospho-beta-D-ribosyl)imidazole-4-carboxamide = 5-formamido-1-(5-phospho-D-ribosyl)imidazole-4-carboxamide + (6S)-5,6,7,8-tetrahydrofolate</text>
        <dbReference type="Rhea" id="RHEA:22192"/>
        <dbReference type="ChEBI" id="CHEBI:57453"/>
        <dbReference type="ChEBI" id="CHEBI:58467"/>
        <dbReference type="ChEBI" id="CHEBI:58475"/>
        <dbReference type="ChEBI" id="CHEBI:195366"/>
        <dbReference type="EC" id="2.1.2.3"/>
    </reaction>
</comment>
<dbReference type="SUPFAM" id="SSF52335">
    <property type="entry name" value="Methylglyoxal synthase-like"/>
    <property type="match status" value="1"/>
</dbReference>
<dbReference type="PIRSF" id="PIRSF000414">
    <property type="entry name" value="AICARFT_IMPCHas"/>
    <property type="match status" value="1"/>
</dbReference>
<evidence type="ECO:0000256" key="1">
    <source>
        <dbReference type="ARBA" id="ARBA00004844"/>
    </source>
</evidence>
<evidence type="ECO:0000259" key="10">
    <source>
        <dbReference type="PROSITE" id="PS51855"/>
    </source>
</evidence>
<evidence type="ECO:0000256" key="2">
    <source>
        <dbReference type="ARBA" id="ARBA00004954"/>
    </source>
</evidence>
<dbReference type="EMBL" id="CAEZYM010000004">
    <property type="protein sequence ID" value="CAB4721638.1"/>
    <property type="molecule type" value="Genomic_DNA"/>
</dbReference>
<dbReference type="InterPro" id="IPR024051">
    <property type="entry name" value="AICAR_Tfase_dup_dom_sf"/>
</dbReference>
<keyword evidence="7" id="KW-0511">Multifunctional enzyme</keyword>
<dbReference type="PANTHER" id="PTHR11692">
    <property type="entry name" value="BIFUNCTIONAL PURINE BIOSYNTHESIS PROTEIN PURH"/>
    <property type="match status" value="1"/>
</dbReference>
<dbReference type="SMART" id="SM00798">
    <property type="entry name" value="AICARFT_IMPCHas"/>
    <property type="match status" value="1"/>
</dbReference>
<comment type="catalytic activity">
    <reaction evidence="9">
        <text>IMP + H2O = 5-formamido-1-(5-phospho-D-ribosyl)imidazole-4-carboxamide</text>
        <dbReference type="Rhea" id="RHEA:18445"/>
        <dbReference type="ChEBI" id="CHEBI:15377"/>
        <dbReference type="ChEBI" id="CHEBI:58053"/>
        <dbReference type="ChEBI" id="CHEBI:58467"/>
        <dbReference type="EC" id="3.5.4.10"/>
    </reaction>
</comment>
<keyword evidence="4" id="KW-0808">Transferase</keyword>
<organism evidence="14">
    <name type="scientific">freshwater metagenome</name>
    <dbReference type="NCBI Taxonomy" id="449393"/>
    <lineage>
        <taxon>unclassified sequences</taxon>
        <taxon>metagenomes</taxon>
        <taxon>ecological metagenomes</taxon>
    </lineage>
</organism>
<dbReference type="EMBL" id="CAFBQX010000001">
    <property type="protein sequence ID" value="CAB5070299.1"/>
    <property type="molecule type" value="Genomic_DNA"/>
</dbReference>
<evidence type="ECO:0000313" key="13">
    <source>
        <dbReference type="EMBL" id="CAB4721638.1"/>
    </source>
</evidence>
<dbReference type="UniPathway" id="UPA00074">
    <property type="reaction ID" value="UER00133"/>
</dbReference>
<protein>
    <submittedName>
        <fullName evidence="14">Unannotated protein</fullName>
    </submittedName>
</protein>
<dbReference type="EMBL" id="CAEZZW010000001">
    <property type="protein sequence ID" value="CAB4769110.1"/>
    <property type="molecule type" value="Genomic_DNA"/>
</dbReference>
<dbReference type="SUPFAM" id="SSF53927">
    <property type="entry name" value="Cytidine deaminase-like"/>
    <property type="match status" value="1"/>
</dbReference>
<dbReference type="HAMAP" id="MF_00139">
    <property type="entry name" value="PurH"/>
    <property type="match status" value="1"/>
</dbReference>